<evidence type="ECO:0000256" key="8">
    <source>
        <dbReference type="ARBA" id="ARBA00022692"/>
    </source>
</evidence>
<dbReference type="GO" id="GO:0005737">
    <property type="term" value="C:cytoplasm"/>
    <property type="evidence" value="ECO:0007669"/>
    <property type="project" value="UniProtKB-SubCell"/>
</dbReference>
<evidence type="ECO:0000259" key="13">
    <source>
        <dbReference type="Pfam" id="PF17708"/>
    </source>
</evidence>
<dbReference type="Pfam" id="PF17708">
    <property type="entry name" value="Gasdermin_C"/>
    <property type="match status" value="1"/>
</dbReference>
<dbReference type="PANTHER" id="PTHR15207:SF3">
    <property type="entry name" value="DEAFNESS, AUTOSOMAL DOMINANT 5-RELATED"/>
    <property type="match status" value="1"/>
</dbReference>
<comment type="similarity">
    <text evidence="3">Belongs to the gasdermin family.</text>
</comment>
<dbReference type="Pfam" id="PF04598">
    <property type="entry name" value="Gasdermin"/>
    <property type="match status" value="1"/>
</dbReference>
<dbReference type="InterPro" id="IPR041263">
    <property type="entry name" value="Gasdermin_PUB"/>
</dbReference>
<dbReference type="OrthoDB" id="8815334at2759"/>
<feature type="domain" description="Gasdermin pore forming" evidence="12">
    <location>
        <begin position="1"/>
        <end position="183"/>
    </location>
</feature>
<evidence type="ECO:0000256" key="3">
    <source>
        <dbReference type="ARBA" id="ARBA00009279"/>
    </source>
</evidence>
<keyword evidence="5" id="KW-1003">Cell membrane</keyword>
<dbReference type="PANTHER" id="PTHR15207">
    <property type="entry name" value="NONSYNDROMIC HEARING IMPAIRMENT PROTEIN"/>
    <property type="match status" value="1"/>
</dbReference>
<evidence type="ECO:0000256" key="1">
    <source>
        <dbReference type="ARBA" id="ARBA00004496"/>
    </source>
</evidence>
<dbReference type="AlphaFoldDB" id="A0A9Q0EQ46"/>
<dbReference type="InterPro" id="IPR042377">
    <property type="entry name" value="GSDME"/>
</dbReference>
<reference evidence="14" key="1">
    <citation type="submission" date="2022-07" db="EMBL/GenBank/DDBJ databases">
        <title>Chromosome-level genome of Muraenolepis orangiensis.</title>
        <authorList>
            <person name="Kim J."/>
        </authorList>
    </citation>
    <scope>NUCLEOTIDE SEQUENCE</scope>
    <source>
        <strain evidence="14">KU_S4_2022</strain>
        <tissue evidence="14">Muscle</tissue>
    </source>
</reference>
<comment type="subcellular location">
    <subcellularLocation>
        <location evidence="2">Cell membrane</location>
        <topology evidence="2">Multi-pass membrane protein</topology>
    </subcellularLocation>
    <subcellularLocation>
        <location evidence="1">Cytoplasm</location>
    </subcellularLocation>
</comment>
<keyword evidence="10" id="KW-0564">Palmitate</keyword>
<evidence type="ECO:0000256" key="11">
    <source>
        <dbReference type="ARBA" id="ARBA00023288"/>
    </source>
</evidence>
<dbReference type="InterPro" id="IPR040460">
    <property type="entry name" value="Gasdermin_pore"/>
</dbReference>
<accession>A0A9Q0EQ46</accession>
<evidence type="ECO:0000256" key="9">
    <source>
        <dbReference type="ARBA" id="ARBA00023136"/>
    </source>
</evidence>
<keyword evidence="11" id="KW-0449">Lipoprotein</keyword>
<organism evidence="14 15">
    <name type="scientific">Muraenolepis orangiensis</name>
    <name type="common">Patagonian moray cod</name>
    <dbReference type="NCBI Taxonomy" id="630683"/>
    <lineage>
        <taxon>Eukaryota</taxon>
        <taxon>Metazoa</taxon>
        <taxon>Chordata</taxon>
        <taxon>Craniata</taxon>
        <taxon>Vertebrata</taxon>
        <taxon>Euteleostomi</taxon>
        <taxon>Actinopterygii</taxon>
        <taxon>Neopterygii</taxon>
        <taxon>Teleostei</taxon>
        <taxon>Neoteleostei</taxon>
        <taxon>Acanthomorphata</taxon>
        <taxon>Zeiogadaria</taxon>
        <taxon>Gadariae</taxon>
        <taxon>Gadiformes</taxon>
        <taxon>Muraenolepidoidei</taxon>
        <taxon>Muraenolepididae</taxon>
        <taxon>Muraenolepis</taxon>
    </lineage>
</organism>
<evidence type="ECO:0000313" key="15">
    <source>
        <dbReference type="Proteomes" id="UP001148018"/>
    </source>
</evidence>
<gene>
    <name evidence="14" type="ORF">NHX12_023114</name>
</gene>
<evidence type="ECO:0000256" key="10">
    <source>
        <dbReference type="ARBA" id="ARBA00023139"/>
    </source>
</evidence>
<evidence type="ECO:0000256" key="5">
    <source>
        <dbReference type="ARBA" id="ARBA00022475"/>
    </source>
</evidence>
<comment type="caution">
    <text evidence="14">The sequence shown here is derived from an EMBL/GenBank/DDBJ whole genome shotgun (WGS) entry which is preliminary data.</text>
</comment>
<dbReference type="GO" id="GO:0012501">
    <property type="term" value="P:programmed cell death"/>
    <property type="evidence" value="ECO:0007669"/>
    <property type="project" value="UniProtKB-KW"/>
</dbReference>
<protein>
    <submittedName>
        <fullName evidence="14">Uncharacterized protein</fullName>
    </submittedName>
</protein>
<name>A0A9Q0EQ46_9TELE</name>
<keyword evidence="4" id="KW-1134">Transmembrane beta strand</keyword>
<feature type="domain" description="Gasdermin PUB" evidence="13">
    <location>
        <begin position="211"/>
        <end position="386"/>
    </location>
</feature>
<dbReference type="EMBL" id="JANIIK010000039">
    <property type="protein sequence ID" value="KAJ3608582.1"/>
    <property type="molecule type" value="Genomic_DNA"/>
</dbReference>
<evidence type="ECO:0000256" key="6">
    <source>
        <dbReference type="ARBA" id="ARBA00022490"/>
    </source>
</evidence>
<keyword evidence="8" id="KW-0812">Transmembrane</keyword>
<evidence type="ECO:0000256" key="7">
    <source>
        <dbReference type="ARBA" id="ARBA00022590"/>
    </source>
</evidence>
<dbReference type="Proteomes" id="UP001148018">
    <property type="component" value="Unassembled WGS sequence"/>
</dbReference>
<evidence type="ECO:0000259" key="12">
    <source>
        <dbReference type="Pfam" id="PF04598"/>
    </source>
</evidence>
<dbReference type="GO" id="GO:0005886">
    <property type="term" value="C:plasma membrane"/>
    <property type="evidence" value="ECO:0007669"/>
    <property type="project" value="UniProtKB-SubCell"/>
</dbReference>
<keyword evidence="7" id="KW-1210">Necrosis</keyword>
<keyword evidence="6" id="KW-0963">Cytoplasm</keyword>
<sequence length="419" mass="45535">MFSKATKSFVQQIEDDQKGLIHVSRLNDSHKLVPMAVVIKRIRFWPWQTAKYQPSDFTLSDLLLGEVSIDPVVSQSDFLSYKGTFGDSVTSTLKSGMGSMISVDLAGTGSSKLQLSFGKLRKQQVNVKALLHDCGNRFVDMKHSLMQQVQKKQEVLTVLKERVFTTAPCSILATQKKKGSCNSSPHGSIDGECEVDGFKLSEIYIPDDAPLSALNSELQTLEGYLCPLAELPGRSDLFNTLVETLKDRDTLTLLEHTLEDWCRGEVQQFLPLCNDSPAQVLLDLFCPLPANQSEGGSPAEGGPPPNLKAVHLLVSAMEALPDETLSLLTECSPEILQAIDELICQIRGSSGPLTGRSAPAVLWEDAETWMFSERLLRSSGVTLQREADGPAAKTGSDAGALPLVLCLTLRGLSLCVTTG</sequence>
<evidence type="ECO:0000256" key="2">
    <source>
        <dbReference type="ARBA" id="ARBA00004651"/>
    </source>
</evidence>
<keyword evidence="15" id="KW-1185">Reference proteome</keyword>
<evidence type="ECO:0000256" key="4">
    <source>
        <dbReference type="ARBA" id="ARBA00022452"/>
    </source>
</evidence>
<proteinExistence type="inferred from homology"/>
<evidence type="ECO:0000313" key="14">
    <source>
        <dbReference type="EMBL" id="KAJ3608582.1"/>
    </source>
</evidence>
<keyword evidence="9" id="KW-0472">Membrane</keyword>